<dbReference type="SUPFAM" id="SSF52540">
    <property type="entry name" value="P-loop containing nucleoside triphosphate hydrolases"/>
    <property type="match status" value="1"/>
</dbReference>
<gene>
    <name evidence="1" type="ORF">BCT23_20595</name>
</gene>
<dbReference type="RefSeq" id="WP_102391484.1">
    <property type="nucleotide sequence ID" value="NZ_MDAL01000034.1"/>
</dbReference>
<accession>A0A2N7L7Y0</accession>
<dbReference type="Gene3D" id="3.40.50.300">
    <property type="entry name" value="P-loop containing nucleotide triphosphate hydrolases"/>
    <property type="match status" value="1"/>
</dbReference>
<evidence type="ECO:0000313" key="2">
    <source>
        <dbReference type="Proteomes" id="UP000235387"/>
    </source>
</evidence>
<dbReference type="AlphaFoldDB" id="A0A2N7L7Y0"/>
<proteinExistence type="predicted"/>
<dbReference type="InterPro" id="IPR027417">
    <property type="entry name" value="P-loop_NTPase"/>
</dbReference>
<reference evidence="2" key="1">
    <citation type="submission" date="2016-07" db="EMBL/GenBank/DDBJ databases">
        <title>Nontailed viruses are major unrecognized killers of bacteria in the ocean.</title>
        <authorList>
            <person name="Kauffman K."/>
            <person name="Hussain F."/>
            <person name="Yang J."/>
            <person name="Arevalo P."/>
            <person name="Brown J."/>
            <person name="Cutler M."/>
            <person name="Kelly L."/>
            <person name="Polz M.F."/>
        </authorList>
    </citation>
    <scope>NUCLEOTIDE SEQUENCE [LARGE SCALE GENOMIC DNA]</scope>
    <source>
        <strain evidence="2">10N.261.45.A10</strain>
    </source>
</reference>
<protein>
    <recommendedName>
        <fullName evidence="3">G domain-containing protein</fullName>
    </recommendedName>
</protein>
<sequence>MLPDQFKMKVDNQVFKTMCVVDTSNASWKNQKQPLSFFDDVRTRISSNAHMDDAFKSSLTDRLKTLSQSSLNILVVGSQGVGKTATLTQLFGQHDWDHDAIQSSSALIRHELNQLTCWEGLLPSESQKPEQADCEISALLSETAANGLPLVDLVLVVLDSSSANIDNAYVDIQRTLIAKLGEHAEQRLVVLMNKVDKVAQCIRGEDVEDIECIEEMMPLDAEVWLDCTSAAIRFHLRENAGIHITPVPYSAVAVQKGDAVRSYNLIKLMARLMVALPPEKRLMLLNQPLSQGDDTWRYHDERKIYMQSIENLCFDSLHRGARDGDRFGGQLGAFLGRHGRALGDIVSDGLRKQFGTSV</sequence>
<dbReference type="Proteomes" id="UP000235387">
    <property type="component" value="Unassembled WGS sequence"/>
</dbReference>
<evidence type="ECO:0008006" key="3">
    <source>
        <dbReference type="Google" id="ProtNLM"/>
    </source>
</evidence>
<comment type="caution">
    <text evidence="1">The sequence shown here is derived from an EMBL/GenBank/DDBJ whole genome shotgun (WGS) entry which is preliminary data.</text>
</comment>
<organism evidence="1 2">
    <name type="scientific">Enterovibrio norvegicus</name>
    <dbReference type="NCBI Taxonomy" id="188144"/>
    <lineage>
        <taxon>Bacteria</taxon>
        <taxon>Pseudomonadati</taxon>
        <taxon>Pseudomonadota</taxon>
        <taxon>Gammaproteobacteria</taxon>
        <taxon>Vibrionales</taxon>
        <taxon>Vibrionaceae</taxon>
        <taxon>Enterovibrio</taxon>
    </lineage>
</organism>
<dbReference type="EMBL" id="MDAL01000034">
    <property type="protein sequence ID" value="PMN90207.1"/>
    <property type="molecule type" value="Genomic_DNA"/>
</dbReference>
<evidence type="ECO:0000313" key="1">
    <source>
        <dbReference type="EMBL" id="PMN90207.1"/>
    </source>
</evidence>
<name>A0A2N7L7Y0_9GAMM</name>